<dbReference type="InterPro" id="IPR036291">
    <property type="entry name" value="NAD(P)-bd_dom_sf"/>
</dbReference>
<sequence>MGVWEIVGTVVGVGAACVVVAAIAFKVWFKKTTGMCRSTRRLDGLTAMVTGANSGIGLETAKELARRGARVLLACRDPVKGQQALVAVRVAATAGATVELLSLDLASLESVRACASKVLATEQRLDILVNNAGGLYLGSEPTIDGLFPEIQVNHLGPFLLTVLLVDLMKKSAPARVVFVASMVHSFVSMDPEHLDYARASRLSKWHTYCLSKLASVIAAKELARRLLHSGVTVNSLHPGAIRTNVYRSLPLCGRPLVNLFTSIFCKTALEGAQTSIYLAASEEVEGVSGRYFTDCKEARMSSQAFDWTLAKAVWKKSENLVGLRDDERPVLAV</sequence>
<comment type="caution">
    <text evidence="3">The sequence shown here is derived from an EMBL/GenBank/DDBJ whole genome shotgun (WGS) entry which is preliminary data.</text>
</comment>
<dbReference type="GO" id="GO:0016491">
    <property type="term" value="F:oxidoreductase activity"/>
    <property type="evidence" value="ECO:0007669"/>
    <property type="project" value="UniProtKB-KW"/>
</dbReference>
<keyword evidence="2" id="KW-1133">Transmembrane helix</keyword>
<reference evidence="3 4" key="1">
    <citation type="submission" date="2024-03" db="EMBL/GenBank/DDBJ databases">
        <title>The genome assembly and annotation of the cricket Gryllus longicercus Weissman &amp; Gray.</title>
        <authorList>
            <person name="Szrajer S."/>
            <person name="Gray D."/>
            <person name="Ylla G."/>
        </authorList>
    </citation>
    <scope>NUCLEOTIDE SEQUENCE [LARGE SCALE GENOMIC DNA]</scope>
    <source>
        <strain evidence="3">DAG 2021-001</strain>
        <tissue evidence="3">Whole body minus gut</tissue>
    </source>
</reference>
<dbReference type="CDD" id="cd05327">
    <property type="entry name" value="retinol-DH_like_SDR_c_like"/>
    <property type="match status" value="1"/>
</dbReference>
<gene>
    <name evidence="3" type="ORF">R5R35_014726</name>
</gene>
<keyword evidence="4" id="KW-1185">Reference proteome</keyword>
<evidence type="ECO:0000256" key="2">
    <source>
        <dbReference type="SAM" id="Phobius"/>
    </source>
</evidence>
<dbReference type="PRINTS" id="PR00081">
    <property type="entry name" value="GDHRDH"/>
</dbReference>
<evidence type="ECO:0000313" key="3">
    <source>
        <dbReference type="EMBL" id="KAK7866952.1"/>
    </source>
</evidence>
<organism evidence="3 4">
    <name type="scientific">Gryllus longicercus</name>
    <dbReference type="NCBI Taxonomy" id="2509291"/>
    <lineage>
        <taxon>Eukaryota</taxon>
        <taxon>Metazoa</taxon>
        <taxon>Ecdysozoa</taxon>
        <taxon>Arthropoda</taxon>
        <taxon>Hexapoda</taxon>
        <taxon>Insecta</taxon>
        <taxon>Pterygota</taxon>
        <taxon>Neoptera</taxon>
        <taxon>Polyneoptera</taxon>
        <taxon>Orthoptera</taxon>
        <taxon>Ensifera</taxon>
        <taxon>Gryllidea</taxon>
        <taxon>Grylloidea</taxon>
        <taxon>Gryllidae</taxon>
        <taxon>Gryllinae</taxon>
        <taxon>Gryllus</taxon>
    </lineage>
</organism>
<accession>A0AAN9Z8P3</accession>
<keyword evidence="1" id="KW-0560">Oxidoreductase</keyword>
<dbReference type="Pfam" id="PF00106">
    <property type="entry name" value="adh_short"/>
    <property type="match status" value="1"/>
</dbReference>
<keyword evidence="2" id="KW-0812">Transmembrane</keyword>
<feature type="transmembrane region" description="Helical" evidence="2">
    <location>
        <begin position="6"/>
        <end position="29"/>
    </location>
</feature>
<dbReference type="AlphaFoldDB" id="A0AAN9Z8P3"/>
<name>A0AAN9Z8P3_9ORTH</name>
<dbReference type="EMBL" id="JAZDUA010000132">
    <property type="protein sequence ID" value="KAK7866952.1"/>
    <property type="molecule type" value="Genomic_DNA"/>
</dbReference>
<proteinExistence type="predicted"/>
<dbReference type="PANTHER" id="PTHR43157:SF31">
    <property type="entry name" value="PHOSPHATIDYLINOSITOL-GLYCAN BIOSYNTHESIS CLASS F PROTEIN"/>
    <property type="match status" value="1"/>
</dbReference>
<dbReference type="Gene3D" id="3.40.50.720">
    <property type="entry name" value="NAD(P)-binding Rossmann-like Domain"/>
    <property type="match status" value="1"/>
</dbReference>
<dbReference type="PANTHER" id="PTHR43157">
    <property type="entry name" value="PHOSPHATIDYLINOSITOL-GLYCAN BIOSYNTHESIS CLASS F PROTEIN-RELATED"/>
    <property type="match status" value="1"/>
</dbReference>
<dbReference type="InterPro" id="IPR002347">
    <property type="entry name" value="SDR_fam"/>
</dbReference>
<evidence type="ECO:0000313" key="4">
    <source>
        <dbReference type="Proteomes" id="UP001378592"/>
    </source>
</evidence>
<dbReference type="Proteomes" id="UP001378592">
    <property type="component" value="Unassembled WGS sequence"/>
</dbReference>
<evidence type="ECO:0000256" key="1">
    <source>
        <dbReference type="ARBA" id="ARBA00023002"/>
    </source>
</evidence>
<dbReference type="SUPFAM" id="SSF51735">
    <property type="entry name" value="NAD(P)-binding Rossmann-fold domains"/>
    <property type="match status" value="1"/>
</dbReference>
<protein>
    <submittedName>
        <fullName evidence="3">Uncharacterized protein</fullName>
    </submittedName>
</protein>
<keyword evidence="2" id="KW-0472">Membrane</keyword>